<evidence type="ECO:0000256" key="2">
    <source>
        <dbReference type="ARBA" id="ARBA00004323"/>
    </source>
</evidence>
<dbReference type="GeneID" id="8856559"/>
<dbReference type="InParanoid" id="D2W2S8"/>
<dbReference type="UniPathway" id="UPA00378"/>
<evidence type="ECO:0000313" key="14">
    <source>
        <dbReference type="EMBL" id="EFC36603.1"/>
    </source>
</evidence>
<reference evidence="14 15" key="1">
    <citation type="journal article" date="2010" name="Cell">
        <title>The genome of Naegleria gruberi illuminates early eukaryotic versatility.</title>
        <authorList>
            <person name="Fritz-Laylin L.K."/>
            <person name="Prochnik S.E."/>
            <person name="Ginger M.L."/>
            <person name="Dacks J.B."/>
            <person name="Carpenter M.L."/>
            <person name="Field M.C."/>
            <person name="Kuo A."/>
            <person name="Paredez A."/>
            <person name="Chapman J."/>
            <person name="Pham J."/>
            <person name="Shu S."/>
            <person name="Neupane R."/>
            <person name="Cipriano M."/>
            <person name="Mancuso J."/>
            <person name="Tu H."/>
            <person name="Salamov A."/>
            <person name="Lindquist E."/>
            <person name="Shapiro H."/>
            <person name="Lucas S."/>
            <person name="Grigoriev I.V."/>
            <person name="Cande W.Z."/>
            <person name="Fulton C."/>
            <person name="Rokhsar D.S."/>
            <person name="Dawson S.C."/>
        </authorList>
    </citation>
    <scope>NUCLEOTIDE SEQUENCE [LARGE SCALE GENOMIC DNA]</scope>
    <source>
        <strain evidence="14 15">NEG-M</strain>
    </source>
</reference>
<dbReference type="RefSeq" id="XP_002669347.1">
    <property type="nucleotide sequence ID" value="XM_002669301.1"/>
</dbReference>
<protein>
    <submittedName>
        <fullName evidence="14">Predicted protein</fullName>
    </submittedName>
</protein>
<dbReference type="KEGG" id="ngr:NAEGRDRAFT_54262"/>
<keyword evidence="9" id="KW-0735">Signal-anchor</keyword>
<comment type="subcellular location">
    <subcellularLocation>
        <location evidence="2">Golgi apparatus membrane</location>
        <topology evidence="2">Single-pass type II membrane protein</topology>
    </subcellularLocation>
</comment>
<dbReference type="Proteomes" id="UP000006671">
    <property type="component" value="Unassembled WGS sequence"/>
</dbReference>
<dbReference type="OrthoDB" id="10388205at2759"/>
<evidence type="ECO:0000256" key="4">
    <source>
        <dbReference type="ARBA" id="ARBA00006492"/>
    </source>
</evidence>
<evidence type="ECO:0000256" key="11">
    <source>
        <dbReference type="ARBA" id="ARBA00023034"/>
    </source>
</evidence>
<dbReference type="Pfam" id="PF03071">
    <property type="entry name" value="GNT-I"/>
    <property type="match status" value="1"/>
</dbReference>
<keyword evidence="13" id="KW-0464">Manganese</keyword>
<evidence type="ECO:0000256" key="8">
    <source>
        <dbReference type="ARBA" id="ARBA00022723"/>
    </source>
</evidence>
<accession>D2W2S8</accession>
<evidence type="ECO:0000256" key="3">
    <source>
        <dbReference type="ARBA" id="ARBA00004922"/>
    </source>
</evidence>
<dbReference type="GO" id="GO:0000139">
    <property type="term" value="C:Golgi membrane"/>
    <property type="evidence" value="ECO:0007669"/>
    <property type="project" value="UniProtKB-SubCell"/>
</dbReference>
<keyword evidence="8" id="KW-0479">Metal-binding</keyword>
<keyword evidence="15" id="KW-1185">Reference proteome</keyword>
<keyword evidence="12" id="KW-0472">Membrane</keyword>
<evidence type="ECO:0000256" key="5">
    <source>
        <dbReference type="ARBA" id="ARBA00022676"/>
    </source>
</evidence>
<sequence>MKKIYILRGLLGLLVIVGVLQFSHLWWIPLMKALSTRLKESTTTTLNNLRLVLVDSVGKSYDQPHQEVSNDDEIIREDGDETVSSLYKNLKLPTIDANSESYTQLVPLVPTPFPVESVYNSSKYSKLENMQQSECWSFTEDIMYSQPLERRGVIQIPASVTSKDMLNLWKDFSPSEVRAVLTPNMIELSDDKTIQGKMHLAPIIENSHIQETDLEEFYRENYPMFKVMSTISDAMDTTLDRWKRDMNEKHFVLNAHKFNENQKEDHLPIWMRAYQRTTPLNQVLKALCQVTNIEETILIVTIDGDKFLPVIEELLKYDCVKMRIYFHSFKHTSQNFVKDKKLYAKAIIKQSFKLFAHASYGLYLCLIKFKYPYVITIEDDIKPLPDFYNYHRSLYRLTLSEKSPFLSVLVSPGGINLICNFVNTLLHDAGIIENMPYDSMGLKHQVCSVDDVDHVVPEVYHTIWGSGISYRLFRRMWFTWFRLPNRFDFFLGTMMRDLRKKNERNIIPCSPRVQQIANAGMNGGFTRNARIWEILGPYATKRQSEDVVKQWSCRKRQYTMLVTDGFVTDYLES</sequence>
<evidence type="ECO:0000256" key="6">
    <source>
        <dbReference type="ARBA" id="ARBA00022679"/>
    </source>
</evidence>
<evidence type="ECO:0000256" key="13">
    <source>
        <dbReference type="ARBA" id="ARBA00023211"/>
    </source>
</evidence>
<dbReference type="InterPro" id="IPR004139">
    <property type="entry name" value="Glyco_trans_13"/>
</dbReference>
<name>D2W2S8_NAEGR</name>
<dbReference type="AlphaFoldDB" id="D2W2S8"/>
<evidence type="ECO:0000256" key="10">
    <source>
        <dbReference type="ARBA" id="ARBA00022989"/>
    </source>
</evidence>
<keyword evidence="11" id="KW-0333">Golgi apparatus</keyword>
<evidence type="ECO:0000256" key="1">
    <source>
        <dbReference type="ARBA" id="ARBA00001936"/>
    </source>
</evidence>
<comment type="similarity">
    <text evidence="4">Belongs to the glycosyltransferase 13 family.</text>
</comment>
<dbReference type="GO" id="GO:0008375">
    <property type="term" value="F:acetylglucosaminyltransferase activity"/>
    <property type="evidence" value="ECO:0007669"/>
    <property type="project" value="InterPro"/>
</dbReference>
<dbReference type="VEuPathDB" id="AmoebaDB:NAEGRDRAFT_54262"/>
<proteinExistence type="inferred from homology"/>
<dbReference type="EMBL" id="GG738928">
    <property type="protein sequence ID" value="EFC36603.1"/>
    <property type="molecule type" value="Genomic_DNA"/>
</dbReference>
<evidence type="ECO:0000256" key="12">
    <source>
        <dbReference type="ARBA" id="ARBA00023136"/>
    </source>
</evidence>
<evidence type="ECO:0000256" key="9">
    <source>
        <dbReference type="ARBA" id="ARBA00022968"/>
    </source>
</evidence>
<comment type="cofactor">
    <cofactor evidence="1">
        <name>Mn(2+)</name>
        <dbReference type="ChEBI" id="CHEBI:29035"/>
    </cofactor>
</comment>
<dbReference type="Gene3D" id="3.90.550.10">
    <property type="entry name" value="Spore Coat Polysaccharide Biosynthesis Protein SpsA, Chain A"/>
    <property type="match status" value="1"/>
</dbReference>
<gene>
    <name evidence="14" type="ORF">NAEGRDRAFT_54262</name>
</gene>
<keyword evidence="7" id="KW-0812">Transmembrane</keyword>
<dbReference type="InterPro" id="IPR029044">
    <property type="entry name" value="Nucleotide-diphossugar_trans"/>
</dbReference>
<keyword evidence="10" id="KW-1133">Transmembrane helix</keyword>
<evidence type="ECO:0000313" key="15">
    <source>
        <dbReference type="Proteomes" id="UP000006671"/>
    </source>
</evidence>
<keyword evidence="6" id="KW-0808">Transferase</keyword>
<evidence type="ECO:0000256" key="7">
    <source>
        <dbReference type="ARBA" id="ARBA00022692"/>
    </source>
</evidence>
<organism evidence="15">
    <name type="scientific">Naegleria gruberi</name>
    <name type="common">Amoeba</name>
    <dbReference type="NCBI Taxonomy" id="5762"/>
    <lineage>
        <taxon>Eukaryota</taxon>
        <taxon>Discoba</taxon>
        <taxon>Heterolobosea</taxon>
        <taxon>Tetramitia</taxon>
        <taxon>Eutetramitia</taxon>
        <taxon>Vahlkampfiidae</taxon>
        <taxon>Naegleria</taxon>
    </lineage>
</organism>
<comment type="pathway">
    <text evidence="3">Protein modification; protein glycosylation.</text>
</comment>
<keyword evidence="5" id="KW-0328">Glycosyltransferase</keyword>
<dbReference type="GO" id="GO:0046872">
    <property type="term" value="F:metal ion binding"/>
    <property type="evidence" value="ECO:0007669"/>
    <property type="project" value="UniProtKB-KW"/>
</dbReference>